<dbReference type="GeneID" id="107265939"/>
<dbReference type="GO" id="GO:0005789">
    <property type="term" value="C:endoplasmic reticulum membrane"/>
    <property type="evidence" value="ECO:0007669"/>
    <property type="project" value="UniProtKB-SubCell"/>
</dbReference>
<keyword evidence="6 13" id="KW-0256">Endoplasmic reticulum</keyword>
<proteinExistence type="inferred from homology"/>
<dbReference type="GO" id="GO:0009311">
    <property type="term" value="P:oligosaccharide metabolic process"/>
    <property type="evidence" value="ECO:0007669"/>
    <property type="project" value="UniProtKB-UniRule"/>
</dbReference>
<accession>A0AAJ7BQM1</accession>
<comment type="similarity">
    <text evidence="3 13">Belongs to the glycosyl hydrolase 63 family.</text>
</comment>
<dbReference type="CTD" id="32073"/>
<feature type="region of interest" description="Disordered" evidence="14">
    <location>
        <begin position="533"/>
        <end position="554"/>
    </location>
</feature>
<dbReference type="PANTHER" id="PTHR10412:SF11">
    <property type="entry name" value="MANNOSYL-OLIGOSACCHARIDE GLUCOSIDASE"/>
    <property type="match status" value="1"/>
</dbReference>
<dbReference type="Pfam" id="PF03200">
    <property type="entry name" value="Glyco_hydro_63"/>
    <property type="match status" value="1"/>
</dbReference>
<organism evidence="17 18">
    <name type="scientific">Cephus cinctus</name>
    <name type="common">Wheat stem sawfly</name>
    <dbReference type="NCBI Taxonomy" id="211228"/>
    <lineage>
        <taxon>Eukaryota</taxon>
        <taxon>Metazoa</taxon>
        <taxon>Ecdysozoa</taxon>
        <taxon>Arthropoda</taxon>
        <taxon>Hexapoda</taxon>
        <taxon>Insecta</taxon>
        <taxon>Pterygota</taxon>
        <taxon>Neoptera</taxon>
        <taxon>Endopterygota</taxon>
        <taxon>Hymenoptera</taxon>
        <taxon>Cephoidea</taxon>
        <taxon>Cephidae</taxon>
        <taxon>Cephus</taxon>
    </lineage>
</organism>
<evidence type="ECO:0000256" key="10">
    <source>
        <dbReference type="ARBA" id="ARBA00023180"/>
    </source>
</evidence>
<evidence type="ECO:0000256" key="8">
    <source>
        <dbReference type="ARBA" id="ARBA00022989"/>
    </source>
</evidence>
<dbReference type="SUPFAM" id="SSF48208">
    <property type="entry name" value="Six-hairpin glycosidases"/>
    <property type="match status" value="1"/>
</dbReference>
<evidence type="ECO:0000256" key="14">
    <source>
        <dbReference type="SAM" id="MobiDB-lite"/>
    </source>
</evidence>
<evidence type="ECO:0000256" key="7">
    <source>
        <dbReference type="ARBA" id="ARBA00022968"/>
    </source>
</evidence>
<dbReference type="InterPro" id="IPR031631">
    <property type="entry name" value="Glyco_hydro_63N"/>
</dbReference>
<dbReference type="EC" id="3.2.1.106" evidence="12 13"/>
<dbReference type="Gene3D" id="1.50.10.10">
    <property type="match status" value="1"/>
</dbReference>
<feature type="domain" description="Glycosyl hydrolase family 63 C-terminal" evidence="15">
    <location>
        <begin position="325"/>
        <end position="810"/>
    </location>
</feature>
<evidence type="ECO:0000256" key="12">
    <source>
        <dbReference type="ARBA" id="ARBA00038888"/>
    </source>
</evidence>
<dbReference type="RefSeq" id="XP_015591366.1">
    <property type="nucleotide sequence ID" value="XM_015735880.1"/>
</dbReference>
<sequence length="812" mass="93279">MPRPKGHEKSVKSKLKVSNNIDSKKESKFRIPMLNTVLTITCIGIAAWFSYKGYLETRVNTPYDTKKLVTKTGLEVPDRYWGTYRSGLYFGLKTRDPHSIVTGLMWYFPHYLRQGGHGFRHWCEQGDKLDRYAWLEHDGKTFGVQEIVDGGAILETSFVKRPGGSHGGDWSARIGVRSENQERDGEEISLIFYTAIEEKTKGWIKASLGNDNKLTGMEGDTNGLGAFRIALNPIRGSVEEHSFLVTAAPGLHVLKETVLQNLRLASHKGSSKKHIVLAGEQLPLTAEGKEMEPNFIATQITAKIPFEFEVTYESGSFVTRTEKLASKNYDNTLEKHRKQFDEKFEKIFKLRSKGYKEDEVAFAKMAFSNMIGSIGYFYGSSQVQSAYTKGPVPYWKAPLYTAVPSRSFFPRGFLWDEGFHGLLISAWDLDIELDIISHWFDLMNVEGWIPREMILGQEALAKVPEEFVTQVNTNANPPTFFLTLHFILQHHREEILEKHLHLLEKLYPRLQVWFDWFNTTQIGDMPGTYRWRGRDSTTNRELNPKTLTSGLDDYPRASHPNIDERHVDLRCWIAFTAGIMAKIAEVLNQPSCKYLDTFNYLSDNELLNKLHWSQSSQSYCDYGLHTDKVVLRRPTPPPRSHAPTSEMLRVVLGDPMLRYVDTTFGYVSLFPFVLQIVQSDSPQLEKILDDLTKPDLLWTKYGLRSLSKTSPLYMQYNTEHDAPYWRGAIWMNLNYLTVRALHHYSKIEGPYQDKAKKIYTDLRQNLIRNVISKYKRSGYIWENYGDSHGDGQGSHPFTGWTSLTVLLMAEIY</sequence>
<keyword evidence="8 13" id="KW-1133">Transmembrane helix</keyword>
<reference evidence="18" key="1">
    <citation type="submission" date="2025-08" db="UniProtKB">
        <authorList>
            <consortium name="RefSeq"/>
        </authorList>
    </citation>
    <scope>IDENTIFICATION</scope>
</reference>
<evidence type="ECO:0000313" key="17">
    <source>
        <dbReference type="Proteomes" id="UP000694920"/>
    </source>
</evidence>
<dbReference type="KEGG" id="ccin:107265939"/>
<dbReference type="Gene3D" id="2.70.98.110">
    <property type="entry name" value="Glycosyl hydrolase family 63, N-terminal domain"/>
    <property type="match status" value="1"/>
</dbReference>
<keyword evidence="10" id="KW-0325">Glycoprotein</keyword>
<dbReference type="InterPro" id="IPR008928">
    <property type="entry name" value="6-hairpin_glycosidase_sf"/>
</dbReference>
<gene>
    <name evidence="18" type="primary">LOC107265939</name>
</gene>
<comment type="pathway">
    <text evidence="2">Glycan metabolism; N-glycan degradation.</text>
</comment>
<comment type="catalytic activity">
    <reaction evidence="13">
        <text>N(4)-(alpha-D-Glc-(1-&gt;2)-alpha-D-Glc-(1-&gt;3)-alpha-D-Glc-(1-&gt;3)-alpha-D-Man-(1-&gt;2)-alpha-D-Man-(1-&gt;2)-alpha-D-Man-(1-&gt;3)-[alpha-D-Man-(1-&gt;2)-alpha-D-Man-(1-&gt;3)-[alpha-D-Man-(1-&gt;2)-alpha-D-Man-(1-&gt;6)]-alpha-D-Man-(1-&gt;6)]-beta-D-Man-(1-&gt;4)-beta-D-GlcNAc-(1-&gt;4)-beta-D-GlcNAc)-L-asparaginyl-[protein] + H2O = N(4)-(alpha-D-Glc-(1-&gt;3)-alpha-D-Glc-(1-&gt;3)-alpha-D-Man-(1-&gt;2)-alpha-D-Man-(1-&gt;2)-alpha-D-Man-(1-&gt;3)-[alpha-D-Man-(1-&gt;2)-alpha-D-Man-(1-&gt;3)-[alpha-D-Man-(1-&gt;2)-alpha-D-Man-(1-&gt;6)]-alpha-D-Man-(1-&gt;6)]-beta-D-Man-(1-&gt;4)-beta-D-GlcNAc-(1-&gt;4)-beta-D-GlcNAc)-L-asparaginyl-[protein] + beta-D-glucose</text>
        <dbReference type="Rhea" id="RHEA:55988"/>
        <dbReference type="Rhea" id="RHEA-COMP:12806"/>
        <dbReference type="Rhea" id="RHEA-COMP:14355"/>
        <dbReference type="ChEBI" id="CHEBI:15377"/>
        <dbReference type="ChEBI" id="CHEBI:15903"/>
        <dbReference type="ChEBI" id="CHEBI:59082"/>
        <dbReference type="ChEBI" id="CHEBI:132537"/>
        <dbReference type="EC" id="3.2.1.106"/>
    </reaction>
</comment>
<dbReference type="AlphaFoldDB" id="A0AAJ7BQM1"/>
<evidence type="ECO:0000256" key="4">
    <source>
        <dbReference type="ARBA" id="ARBA00022692"/>
    </source>
</evidence>
<dbReference type="Proteomes" id="UP000694920">
    <property type="component" value="Unplaced"/>
</dbReference>
<evidence type="ECO:0000256" key="11">
    <source>
        <dbReference type="ARBA" id="ARBA00023295"/>
    </source>
</evidence>
<dbReference type="PANTHER" id="PTHR10412">
    <property type="entry name" value="MANNOSYL-OLIGOSACCHARIDE GLUCOSIDASE"/>
    <property type="match status" value="1"/>
</dbReference>
<evidence type="ECO:0000256" key="9">
    <source>
        <dbReference type="ARBA" id="ARBA00023136"/>
    </source>
</evidence>
<keyword evidence="5 13" id="KW-0378">Hydrolase</keyword>
<comment type="function">
    <text evidence="13">Cleaves the distal alpha 1,2-linked glucose residue from the Glc(3)Man(9)GlcNAc(2) oligosaccharide precursor.</text>
</comment>
<evidence type="ECO:0000256" key="13">
    <source>
        <dbReference type="RuleBase" id="RU368089"/>
    </source>
</evidence>
<dbReference type="InterPro" id="IPR031335">
    <property type="entry name" value="Glyco_hydro_63_C"/>
</dbReference>
<evidence type="ECO:0000256" key="3">
    <source>
        <dbReference type="ARBA" id="ARBA00010833"/>
    </source>
</evidence>
<protein>
    <recommendedName>
        <fullName evidence="12 13">Mannosyl-oligosaccharide glucosidase</fullName>
        <ecNumber evidence="12 13">3.2.1.106</ecNumber>
    </recommendedName>
</protein>
<evidence type="ECO:0000259" key="15">
    <source>
        <dbReference type="Pfam" id="PF03200"/>
    </source>
</evidence>
<keyword evidence="7" id="KW-0735">Signal-anchor</keyword>
<name>A0AAJ7BQM1_CEPCN</name>
<dbReference type="FunFam" id="1.50.10.10:FF:000009">
    <property type="entry name" value="mannosyl-oligosaccharide glucosidase"/>
    <property type="match status" value="1"/>
</dbReference>
<feature type="transmembrane region" description="Helical" evidence="13">
    <location>
        <begin position="33"/>
        <end position="51"/>
    </location>
</feature>
<dbReference type="InterPro" id="IPR004888">
    <property type="entry name" value="Glycoside_hydrolase_63"/>
</dbReference>
<evidence type="ECO:0000256" key="1">
    <source>
        <dbReference type="ARBA" id="ARBA00004648"/>
    </source>
</evidence>
<keyword evidence="17" id="KW-1185">Reference proteome</keyword>
<dbReference type="Pfam" id="PF16923">
    <property type="entry name" value="Glyco_hydro_63N"/>
    <property type="match status" value="1"/>
</dbReference>
<evidence type="ECO:0000256" key="5">
    <source>
        <dbReference type="ARBA" id="ARBA00022801"/>
    </source>
</evidence>
<evidence type="ECO:0000256" key="2">
    <source>
        <dbReference type="ARBA" id="ARBA00004740"/>
    </source>
</evidence>
<dbReference type="InterPro" id="IPR038518">
    <property type="entry name" value="Glyco_hydro_63N_sf"/>
</dbReference>
<keyword evidence="11 13" id="KW-0326">Glycosidase</keyword>
<evidence type="ECO:0000313" key="18">
    <source>
        <dbReference type="RefSeq" id="XP_015591366.1"/>
    </source>
</evidence>
<feature type="compositionally biased region" description="Polar residues" evidence="14">
    <location>
        <begin position="539"/>
        <end position="549"/>
    </location>
</feature>
<keyword evidence="9 13" id="KW-0472">Membrane</keyword>
<evidence type="ECO:0000256" key="6">
    <source>
        <dbReference type="ARBA" id="ARBA00022824"/>
    </source>
</evidence>
<feature type="domain" description="Glycosyl hydrolase family 63 N-terminal" evidence="16">
    <location>
        <begin position="80"/>
        <end position="274"/>
    </location>
</feature>
<comment type="subcellular location">
    <subcellularLocation>
        <location evidence="1 13">Endoplasmic reticulum membrane</location>
        <topology evidence="1 13">Single-pass type II membrane protein</topology>
    </subcellularLocation>
</comment>
<dbReference type="InterPro" id="IPR012341">
    <property type="entry name" value="6hp_glycosidase-like_sf"/>
</dbReference>
<keyword evidence="4 13" id="KW-0812">Transmembrane</keyword>
<evidence type="ECO:0000259" key="16">
    <source>
        <dbReference type="Pfam" id="PF16923"/>
    </source>
</evidence>
<dbReference type="GO" id="GO:0004573">
    <property type="term" value="F:Glc3Man9GlcNAc2 oligosaccharide glucosidase activity"/>
    <property type="evidence" value="ECO:0007669"/>
    <property type="project" value="UniProtKB-UniRule"/>
</dbReference>
<dbReference type="GO" id="GO:0006487">
    <property type="term" value="P:protein N-linked glycosylation"/>
    <property type="evidence" value="ECO:0007669"/>
    <property type="project" value="UniProtKB-UniRule"/>
</dbReference>